<feature type="region of interest" description="Disordered" evidence="2">
    <location>
        <begin position="13"/>
        <end position="47"/>
    </location>
</feature>
<feature type="region of interest" description="Disordered" evidence="2">
    <location>
        <begin position="194"/>
        <end position="271"/>
    </location>
</feature>
<dbReference type="EMBL" id="CAMXCT020000237">
    <property type="protein sequence ID" value="CAL1129390.1"/>
    <property type="molecule type" value="Genomic_DNA"/>
</dbReference>
<accession>A0A9P1BNS7</accession>
<keyword evidence="1" id="KW-0175">Coiled coil</keyword>
<dbReference type="InterPro" id="IPR001611">
    <property type="entry name" value="Leu-rich_rpt"/>
</dbReference>
<dbReference type="OrthoDB" id="424237at2759"/>
<dbReference type="EMBL" id="CAMXCT010000237">
    <property type="protein sequence ID" value="CAI3976015.1"/>
    <property type="molecule type" value="Genomic_DNA"/>
</dbReference>
<feature type="compositionally biased region" description="Basic and acidic residues" evidence="2">
    <location>
        <begin position="194"/>
        <end position="222"/>
    </location>
</feature>
<dbReference type="EMBL" id="CAMXCT030000237">
    <property type="protein sequence ID" value="CAL4763327.1"/>
    <property type="molecule type" value="Genomic_DNA"/>
</dbReference>
<comment type="caution">
    <text evidence="3">The sequence shown here is derived from an EMBL/GenBank/DDBJ whole genome shotgun (WGS) entry which is preliminary data.</text>
</comment>
<keyword evidence="5" id="KW-1185">Reference proteome</keyword>
<evidence type="ECO:0000313" key="5">
    <source>
        <dbReference type="Proteomes" id="UP001152797"/>
    </source>
</evidence>
<dbReference type="PROSITE" id="PS51450">
    <property type="entry name" value="LRR"/>
    <property type="match status" value="1"/>
</dbReference>
<proteinExistence type="predicted"/>
<feature type="region of interest" description="Disordered" evidence="2">
    <location>
        <begin position="513"/>
        <end position="621"/>
    </location>
</feature>
<feature type="compositionally biased region" description="Basic and acidic residues" evidence="2">
    <location>
        <begin position="551"/>
        <end position="572"/>
    </location>
</feature>
<evidence type="ECO:0000256" key="2">
    <source>
        <dbReference type="SAM" id="MobiDB-lite"/>
    </source>
</evidence>
<dbReference type="Gene3D" id="3.80.10.10">
    <property type="entry name" value="Ribonuclease Inhibitor"/>
    <property type="match status" value="1"/>
</dbReference>
<name>A0A9P1BNS7_9DINO</name>
<dbReference type="SUPFAM" id="SSF52047">
    <property type="entry name" value="RNI-like"/>
    <property type="match status" value="1"/>
</dbReference>
<feature type="coiled-coil region" evidence="1">
    <location>
        <begin position="139"/>
        <end position="173"/>
    </location>
</feature>
<evidence type="ECO:0000313" key="4">
    <source>
        <dbReference type="EMBL" id="CAL4763327.1"/>
    </source>
</evidence>
<protein>
    <submittedName>
        <fullName evidence="3">Uncharacterized protein</fullName>
    </submittedName>
</protein>
<dbReference type="InterPro" id="IPR032675">
    <property type="entry name" value="LRR_dom_sf"/>
</dbReference>
<reference evidence="4 5" key="2">
    <citation type="submission" date="2024-05" db="EMBL/GenBank/DDBJ databases">
        <authorList>
            <person name="Chen Y."/>
            <person name="Shah S."/>
            <person name="Dougan E. K."/>
            <person name="Thang M."/>
            <person name="Chan C."/>
        </authorList>
    </citation>
    <scope>NUCLEOTIDE SEQUENCE [LARGE SCALE GENOMIC DNA]</scope>
</reference>
<feature type="compositionally biased region" description="Low complexity" evidence="2">
    <location>
        <begin position="16"/>
        <end position="45"/>
    </location>
</feature>
<sequence>MMLDQWDWKTSAPEFVPGSLQSGSSPSNGPPAVAASPAPRAVTAPGPAAPRPLGTAVFGPVVGACFAPMTESNGMCMPPMSHGMCAAPGGPTGGFWHQGFQSYDMPPSRPQSMHEPIFGKEKWEEEEDYAERIRAAQVQARYEMQLRSKEEELRSLQDRLNRREDETARMQADFERDRQGLLYNLNQLSHAVAEKKVQDRYDNRDRGDKGGYRQKGNREASERNYSGQGFPGGKEHRFGVKERKSSMVSKPRRDDVAPPPEARPRRAPPAAVMSAVGTWSGARLEKFVRQTPGAMELRPHHAADGSTSWTLKLCMDELTPPLNDEGMQVFCRWLHHTFQLMREQHQIRSMQMVWAEVSLAWNQMGDDAVGRLLQALQRSQLRVRTLKFRGNGIGSAGLSQICDFIHEAQFNLRELDLSQNFLEESSGALELLTLFVEHPKYSKDRPNKVEPVKVDLSHNGLHTSKVLKKLGSIAGLSLQSLRRSPSASSREWQVLKNGVPLLRLPDFEAQDDLDDRKERWSQRAPANVPSAAGATAGREASPPEETPEPSWVDKEDRERRGDMKQRKADPSRRGTGPLVKKVLRQQNGIRDLWPADKTRIEEHPNEDDADEDHPKEKVIEDDLPVPLGLKEQDDLPAPPKVRLVAPPKILQRGAVLAQTSEESSE</sequence>
<dbReference type="AlphaFoldDB" id="A0A9P1BNS7"/>
<dbReference type="Proteomes" id="UP001152797">
    <property type="component" value="Unassembled WGS sequence"/>
</dbReference>
<gene>
    <name evidence="3" type="ORF">C1SCF055_LOCUS4274</name>
</gene>
<feature type="compositionally biased region" description="Basic and acidic residues" evidence="2">
    <location>
        <begin position="233"/>
        <end position="256"/>
    </location>
</feature>
<reference evidence="3" key="1">
    <citation type="submission" date="2022-10" db="EMBL/GenBank/DDBJ databases">
        <authorList>
            <person name="Chen Y."/>
            <person name="Dougan E. K."/>
            <person name="Chan C."/>
            <person name="Rhodes N."/>
            <person name="Thang M."/>
        </authorList>
    </citation>
    <scope>NUCLEOTIDE SEQUENCE</scope>
</reference>
<organism evidence="3">
    <name type="scientific">Cladocopium goreaui</name>
    <dbReference type="NCBI Taxonomy" id="2562237"/>
    <lineage>
        <taxon>Eukaryota</taxon>
        <taxon>Sar</taxon>
        <taxon>Alveolata</taxon>
        <taxon>Dinophyceae</taxon>
        <taxon>Suessiales</taxon>
        <taxon>Symbiodiniaceae</taxon>
        <taxon>Cladocopium</taxon>
    </lineage>
</organism>
<evidence type="ECO:0000256" key="1">
    <source>
        <dbReference type="SAM" id="Coils"/>
    </source>
</evidence>
<evidence type="ECO:0000313" key="3">
    <source>
        <dbReference type="EMBL" id="CAI3976015.1"/>
    </source>
</evidence>
<feature type="compositionally biased region" description="Basic and acidic residues" evidence="2">
    <location>
        <begin position="593"/>
        <end position="603"/>
    </location>
</feature>